<evidence type="ECO:0000256" key="1">
    <source>
        <dbReference type="ARBA" id="ARBA00022737"/>
    </source>
</evidence>
<dbReference type="PANTHER" id="PTHR10288">
    <property type="entry name" value="KH DOMAIN CONTAINING RNA BINDING PROTEIN"/>
    <property type="match status" value="1"/>
</dbReference>
<feature type="region of interest" description="Disordered" evidence="3">
    <location>
        <begin position="66"/>
        <end position="85"/>
    </location>
</feature>
<keyword evidence="5" id="KW-1185">Reference proteome</keyword>
<name>A0A1I8BRB7_MELHA</name>
<reference evidence="6" key="1">
    <citation type="submission" date="2016-11" db="UniProtKB">
        <authorList>
            <consortium name="WormBaseParasite"/>
        </authorList>
    </citation>
    <scope>IDENTIFICATION</scope>
</reference>
<proteinExistence type="predicted"/>
<sequence length="478" mass="51817">MHSTTPLSTNSQLKNNKNNKIGFFSSFLCNYPITTKSPMEINKNIKNKNNNNISSFYSSPKILIPQTSENANNNSSPFPKRSESVNGENTIISENSVETPQQKDNVILTIRMLMQGKDIPATQAGAQKPPITLRLIIPASQCGSLIGKGGSKIREIRDKTGASLQVANEMLSNSTEKPVTISGSSEALIGCMRHVCHILLDSPAKGPTIQYKPLGTLTNILPSSSLALASVANKGGGKLLIGTPPQQPPPALPFIGIPPSLLHQQILLQQLQQQQTQRNIIANNIPLMLPQSLQEQIALLNNQQLSRFLPVTSSSNSQQQTAALLAAASNLNPTLVANNIPNLQEQQISSNGLYKLPQDLSGFDPFTVALLAQQQNGGAIDYVSLLAAQKQLTDPSSINFQHQQQMLLQQHHLNNLLYYQQQSQLQPTNESSNTTNTATTSASVSLPTDSMVLTAAFGGQNNNSSINTNKKKQRFTPY</sequence>
<dbReference type="InterPro" id="IPR004088">
    <property type="entry name" value="KH_dom_type_1"/>
</dbReference>
<feature type="compositionally biased region" description="Polar residues" evidence="3">
    <location>
        <begin position="66"/>
        <end position="77"/>
    </location>
</feature>
<dbReference type="InterPro" id="IPR004087">
    <property type="entry name" value="KH_dom"/>
</dbReference>
<accession>A0A1I8BRB7</accession>
<keyword evidence="2" id="KW-0694">RNA-binding</keyword>
<dbReference type="SMART" id="SM00322">
    <property type="entry name" value="KH"/>
    <property type="match status" value="1"/>
</dbReference>
<dbReference type="Pfam" id="PF00013">
    <property type="entry name" value="KH_1"/>
    <property type="match status" value="1"/>
</dbReference>
<feature type="compositionally biased region" description="Basic residues" evidence="3">
    <location>
        <begin position="469"/>
        <end position="478"/>
    </location>
</feature>
<feature type="domain" description="K Homology" evidence="4">
    <location>
        <begin position="129"/>
        <end position="200"/>
    </location>
</feature>
<protein>
    <submittedName>
        <fullName evidence="6">KH domain-containing protein</fullName>
    </submittedName>
</protein>
<evidence type="ECO:0000313" key="6">
    <source>
        <dbReference type="WBParaSite" id="MhA1_Contig502.frz3.gene5"/>
    </source>
</evidence>
<dbReference type="InterPro" id="IPR036612">
    <property type="entry name" value="KH_dom_type_1_sf"/>
</dbReference>
<dbReference type="CDD" id="cd02396">
    <property type="entry name" value="KH-I_PCBP_rpt2"/>
    <property type="match status" value="1"/>
</dbReference>
<evidence type="ECO:0000313" key="5">
    <source>
        <dbReference type="Proteomes" id="UP000095281"/>
    </source>
</evidence>
<feature type="region of interest" description="Disordered" evidence="3">
    <location>
        <begin position="424"/>
        <end position="443"/>
    </location>
</feature>
<evidence type="ECO:0000256" key="3">
    <source>
        <dbReference type="SAM" id="MobiDB-lite"/>
    </source>
</evidence>
<dbReference type="Proteomes" id="UP000095281">
    <property type="component" value="Unplaced"/>
</dbReference>
<organism evidence="5 6">
    <name type="scientific">Meloidogyne hapla</name>
    <name type="common">Root-knot nematode worm</name>
    <dbReference type="NCBI Taxonomy" id="6305"/>
    <lineage>
        <taxon>Eukaryota</taxon>
        <taxon>Metazoa</taxon>
        <taxon>Ecdysozoa</taxon>
        <taxon>Nematoda</taxon>
        <taxon>Chromadorea</taxon>
        <taxon>Rhabditida</taxon>
        <taxon>Tylenchina</taxon>
        <taxon>Tylenchomorpha</taxon>
        <taxon>Tylenchoidea</taxon>
        <taxon>Meloidogynidae</taxon>
        <taxon>Meloidogyninae</taxon>
        <taxon>Meloidogyne</taxon>
    </lineage>
</organism>
<keyword evidence="1" id="KW-0677">Repeat</keyword>
<dbReference type="GO" id="GO:0003723">
    <property type="term" value="F:RNA binding"/>
    <property type="evidence" value="ECO:0007669"/>
    <property type="project" value="UniProtKB-UniRule"/>
</dbReference>
<dbReference type="Gene3D" id="3.30.1370.10">
    <property type="entry name" value="K Homology domain, type 1"/>
    <property type="match status" value="1"/>
</dbReference>
<evidence type="ECO:0000259" key="4">
    <source>
        <dbReference type="SMART" id="SM00322"/>
    </source>
</evidence>
<feature type="region of interest" description="Disordered" evidence="3">
    <location>
        <begin position="457"/>
        <end position="478"/>
    </location>
</feature>
<dbReference type="WBParaSite" id="MhA1_Contig502.frz3.gene5">
    <property type="protein sequence ID" value="MhA1_Contig502.frz3.gene5"/>
    <property type="gene ID" value="MhA1_Contig502.frz3.gene5"/>
</dbReference>
<dbReference type="SUPFAM" id="SSF54791">
    <property type="entry name" value="Eukaryotic type KH-domain (KH-domain type I)"/>
    <property type="match status" value="1"/>
</dbReference>
<evidence type="ECO:0000256" key="2">
    <source>
        <dbReference type="PROSITE-ProRule" id="PRU00117"/>
    </source>
</evidence>
<dbReference type="PROSITE" id="PS50084">
    <property type="entry name" value="KH_TYPE_1"/>
    <property type="match status" value="1"/>
</dbReference>
<dbReference type="AlphaFoldDB" id="A0A1I8BRB7"/>